<keyword evidence="2" id="KW-1185">Reference proteome</keyword>
<sequence length="720" mass="81128">MTYQHHPHPIPVGSQPWMGNRAKNLFVVLAFLALFAQTPWFAPRLAYIREVGSALTNSSFALMDGLQQVAILEERLRTLESQLFYSSRDGVARPDFASRYAGAQVLEYLTTETPIDFEPPYIALDDDLRVGRCWRLPQVSGQMGIRLPYPTKITHLSVDHIPRELFLVRMYIHRLLEPIPQRRGPSEGDLQAYTARWNLDNGATTPPCCTVATFAIDWAGTPRSPWNRSAARVFTNSIVVVANLEDTYKERQALMKAFFARVKSLKEQTPRRLPAKAKAARRAQRKNNVVHIISRRHITNIWTQLFWRRLDTCRALPALQSHVNIFERLGVDGMPSDDSEPDDPNVEIPIGRLPTLRILLSNGGRTLFRRSSIPSTWHMWLFACWSPILPWVEVPTHVFGTWTLQPFVTVQRERSFPISHGMPTESDGFSVAEMFSPRSALYMRRLIRFNTTTPSPETHVNSEVPPNELHNAPKPMAYPSSDSYLLRSAPTPIAPALVEYDTSRSASPVSTVTVHPPIALPRERQKLSRLIGEVEADSSEEGPLIKKLRSRRSNDGRDEGAVEGPADDDEPAEEPADDEEPTEEPVDDEAPVEGPVDDEEPEEPADDEEEMVEVDEAPAEGVATRGTKGGGSNSSERGSSNSEEDEDEDDEAEEDELDEDSDSSTRGIRWKGTREECRKAAKMYQDYLKSNKILSSAYKGLNNKSKQKFEGEYHLRSFIS</sequence>
<evidence type="ECO:0000313" key="2">
    <source>
        <dbReference type="Proteomes" id="UP000308600"/>
    </source>
</evidence>
<dbReference type="Proteomes" id="UP000308600">
    <property type="component" value="Unassembled WGS sequence"/>
</dbReference>
<evidence type="ECO:0000313" key="1">
    <source>
        <dbReference type="EMBL" id="TFK63314.1"/>
    </source>
</evidence>
<accession>A0ACD3AD35</accession>
<name>A0ACD3AD35_9AGAR</name>
<organism evidence="1 2">
    <name type="scientific">Pluteus cervinus</name>
    <dbReference type="NCBI Taxonomy" id="181527"/>
    <lineage>
        <taxon>Eukaryota</taxon>
        <taxon>Fungi</taxon>
        <taxon>Dikarya</taxon>
        <taxon>Basidiomycota</taxon>
        <taxon>Agaricomycotina</taxon>
        <taxon>Agaricomycetes</taxon>
        <taxon>Agaricomycetidae</taxon>
        <taxon>Agaricales</taxon>
        <taxon>Pluteineae</taxon>
        <taxon>Pluteaceae</taxon>
        <taxon>Pluteus</taxon>
    </lineage>
</organism>
<reference evidence="1 2" key="1">
    <citation type="journal article" date="2019" name="Nat. Ecol. Evol.">
        <title>Megaphylogeny resolves global patterns of mushroom evolution.</title>
        <authorList>
            <person name="Varga T."/>
            <person name="Krizsan K."/>
            <person name="Foldi C."/>
            <person name="Dima B."/>
            <person name="Sanchez-Garcia M."/>
            <person name="Sanchez-Ramirez S."/>
            <person name="Szollosi G.J."/>
            <person name="Szarkandi J.G."/>
            <person name="Papp V."/>
            <person name="Albert L."/>
            <person name="Andreopoulos W."/>
            <person name="Angelini C."/>
            <person name="Antonin V."/>
            <person name="Barry K.W."/>
            <person name="Bougher N.L."/>
            <person name="Buchanan P."/>
            <person name="Buyck B."/>
            <person name="Bense V."/>
            <person name="Catcheside P."/>
            <person name="Chovatia M."/>
            <person name="Cooper J."/>
            <person name="Damon W."/>
            <person name="Desjardin D."/>
            <person name="Finy P."/>
            <person name="Geml J."/>
            <person name="Haridas S."/>
            <person name="Hughes K."/>
            <person name="Justo A."/>
            <person name="Karasinski D."/>
            <person name="Kautmanova I."/>
            <person name="Kiss B."/>
            <person name="Kocsube S."/>
            <person name="Kotiranta H."/>
            <person name="LaButti K.M."/>
            <person name="Lechner B.E."/>
            <person name="Liimatainen K."/>
            <person name="Lipzen A."/>
            <person name="Lukacs Z."/>
            <person name="Mihaltcheva S."/>
            <person name="Morgado L.N."/>
            <person name="Niskanen T."/>
            <person name="Noordeloos M.E."/>
            <person name="Ohm R.A."/>
            <person name="Ortiz-Santana B."/>
            <person name="Ovrebo C."/>
            <person name="Racz N."/>
            <person name="Riley R."/>
            <person name="Savchenko A."/>
            <person name="Shiryaev A."/>
            <person name="Soop K."/>
            <person name="Spirin V."/>
            <person name="Szebenyi C."/>
            <person name="Tomsovsky M."/>
            <person name="Tulloss R.E."/>
            <person name="Uehling J."/>
            <person name="Grigoriev I.V."/>
            <person name="Vagvolgyi C."/>
            <person name="Papp T."/>
            <person name="Martin F.M."/>
            <person name="Miettinen O."/>
            <person name="Hibbett D.S."/>
            <person name="Nagy L.G."/>
        </authorList>
    </citation>
    <scope>NUCLEOTIDE SEQUENCE [LARGE SCALE GENOMIC DNA]</scope>
    <source>
        <strain evidence="1 2">NL-1719</strain>
    </source>
</reference>
<protein>
    <submittedName>
        <fullName evidence="1">Uncharacterized protein</fullName>
    </submittedName>
</protein>
<dbReference type="EMBL" id="ML208529">
    <property type="protein sequence ID" value="TFK63314.1"/>
    <property type="molecule type" value="Genomic_DNA"/>
</dbReference>
<proteinExistence type="predicted"/>
<gene>
    <name evidence="1" type="ORF">BDN72DRAFT_902507</name>
</gene>